<evidence type="ECO:0000313" key="8">
    <source>
        <dbReference type="EMBL" id="WNM56749.1"/>
    </source>
</evidence>
<dbReference type="KEGG" id="nall:PP769_12260"/>
<gene>
    <name evidence="8" type="ORF">PP769_12260</name>
</gene>
<reference evidence="8 9" key="1">
    <citation type="submission" date="2023-01" db="EMBL/GenBank/DDBJ databases">
        <title>Cultivation and genomic characterization of new, ubiquitous marine nitrite-oxidizing bacteria from the Nitrospirales.</title>
        <authorList>
            <person name="Mueller A.J."/>
            <person name="Daebeler A."/>
            <person name="Herbold C.W."/>
            <person name="Kirkegaard R.H."/>
            <person name="Daims H."/>
        </authorList>
    </citation>
    <scope>NUCLEOTIDE SEQUENCE [LARGE SCALE GENOMIC DNA]</scope>
    <source>
        <strain evidence="8 9">VA</strain>
    </source>
</reference>
<dbReference type="Pfam" id="PF00158">
    <property type="entry name" value="Sigma54_activat"/>
    <property type="match status" value="1"/>
</dbReference>
<dbReference type="EMBL" id="CP116967">
    <property type="protein sequence ID" value="WNM56749.1"/>
    <property type="molecule type" value="Genomic_DNA"/>
</dbReference>
<keyword evidence="4" id="KW-0804">Transcription</keyword>
<dbReference type="InterPro" id="IPR002078">
    <property type="entry name" value="Sigma_54_int"/>
</dbReference>
<dbReference type="SMART" id="SM00382">
    <property type="entry name" value="AAA"/>
    <property type="match status" value="1"/>
</dbReference>
<dbReference type="Gene3D" id="3.40.50.2300">
    <property type="match status" value="1"/>
</dbReference>
<dbReference type="InterPro" id="IPR025662">
    <property type="entry name" value="Sigma_54_int_dom_ATP-bd_1"/>
</dbReference>
<dbReference type="InterPro" id="IPR001789">
    <property type="entry name" value="Sig_transdc_resp-reg_receiver"/>
</dbReference>
<keyword evidence="9" id="KW-1185">Reference proteome</keyword>
<sequence length="486" mass="53651">MDAFDSAGSAIAKQVARILLVEDEIDVRESIRLQLEDEGHQVVDTESGADALVLAESSQFDIVLTDVMIPDINGIELVQRITQLPNHPVMIVMTGYGSVEMAVKAIKAGAFDFLSKPFSMDVLSATLASALRVKCLQDENVELKKTVKGQFSLGKLISSSQVMQEVFQLIDCVADTDSTVLILGESGTGKELIAQTIHCHSMRRQGSLIPVNCGAIPEALLESELFGHEKGAFTGAVASRVGRFELATGGTIFLDEIGDLSPPLQVKLLRVLQERTFERVGGTRTYKSDARVIAATNQDLETLVAAKQFREDLFYRLNVVPVLVPPLRHRVEDIPLLLQHFITMFNDRRKAELTGVADEAMSLLCEYPWPGNVRELGNIVERIAILKRRGMIVPEDLPEKIRRLPSSHLPTMPAAIPVAGMDLSRTVEEFENRLILEALERTNWVKSKAARLLQINRTTLIEKLKKKSLAEVVAQRATPSEDLADV</sequence>
<dbReference type="GO" id="GO:0043565">
    <property type="term" value="F:sequence-specific DNA binding"/>
    <property type="evidence" value="ECO:0007669"/>
    <property type="project" value="InterPro"/>
</dbReference>
<dbReference type="FunFam" id="3.40.50.300:FF:000006">
    <property type="entry name" value="DNA-binding transcriptional regulator NtrC"/>
    <property type="match status" value="1"/>
</dbReference>
<evidence type="ECO:0000256" key="2">
    <source>
        <dbReference type="ARBA" id="ARBA00022840"/>
    </source>
</evidence>
<dbReference type="InterPro" id="IPR027417">
    <property type="entry name" value="P-loop_NTPase"/>
</dbReference>
<dbReference type="InterPro" id="IPR025944">
    <property type="entry name" value="Sigma_54_int_dom_CS"/>
</dbReference>
<dbReference type="PROSITE" id="PS50045">
    <property type="entry name" value="SIGMA54_INTERACT_4"/>
    <property type="match status" value="1"/>
</dbReference>
<dbReference type="InterPro" id="IPR009057">
    <property type="entry name" value="Homeodomain-like_sf"/>
</dbReference>
<evidence type="ECO:0000259" key="6">
    <source>
        <dbReference type="PROSITE" id="PS50045"/>
    </source>
</evidence>
<dbReference type="Gene3D" id="1.10.8.60">
    <property type="match status" value="1"/>
</dbReference>
<dbReference type="Gene3D" id="3.40.50.300">
    <property type="entry name" value="P-loop containing nucleotide triphosphate hydrolases"/>
    <property type="match status" value="1"/>
</dbReference>
<proteinExistence type="predicted"/>
<dbReference type="InterPro" id="IPR058031">
    <property type="entry name" value="AAA_lid_NorR"/>
</dbReference>
<keyword evidence="2" id="KW-0067">ATP-binding</keyword>
<dbReference type="CDD" id="cd00009">
    <property type="entry name" value="AAA"/>
    <property type="match status" value="1"/>
</dbReference>
<dbReference type="SUPFAM" id="SSF52540">
    <property type="entry name" value="P-loop containing nucleoside triphosphate hydrolases"/>
    <property type="match status" value="1"/>
</dbReference>
<feature type="domain" description="Response regulatory" evidence="7">
    <location>
        <begin position="17"/>
        <end position="131"/>
    </location>
</feature>
<dbReference type="RefSeq" id="WP_312640482.1">
    <property type="nucleotide sequence ID" value="NZ_CP116967.1"/>
</dbReference>
<evidence type="ECO:0000256" key="3">
    <source>
        <dbReference type="ARBA" id="ARBA00023015"/>
    </source>
</evidence>
<evidence type="ECO:0000313" key="9">
    <source>
        <dbReference type="Proteomes" id="UP001302719"/>
    </source>
</evidence>
<dbReference type="Pfam" id="PF25601">
    <property type="entry name" value="AAA_lid_14"/>
    <property type="match status" value="1"/>
</dbReference>
<dbReference type="Pfam" id="PF02954">
    <property type="entry name" value="HTH_8"/>
    <property type="match status" value="1"/>
</dbReference>
<dbReference type="SUPFAM" id="SSF46689">
    <property type="entry name" value="Homeodomain-like"/>
    <property type="match status" value="1"/>
</dbReference>
<protein>
    <submittedName>
        <fullName evidence="8">Sigma-54 dependent transcriptional regulator</fullName>
    </submittedName>
</protein>
<dbReference type="PANTHER" id="PTHR32071:SF57">
    <property type="entry name" value="C4-DICARBOXYLATE TRANSPORT TRANSCRIPTIONAL REGULATORY PROTEIN DCTD"/>
    <property type="match status" value="1"/>
</dbReference>
<evidence type="ECO:0000256" key="1">
    <source>
        <dbReference type="ARBA" id="ARBA00022741"/>
    </source>
</evidence>
<keyword evidence="5" id="KW-0597">Phosphoprotein</keyword>
<dbReference type="SMART" id="SM00448">
    <property type="entry name" value="REC"/>
    <property type="match status" value="1"/>
</dbReference>
<dbReference type="PANTHER" id="PTHR32071">
    <property type="entry name" value="TRANSCRIPTIONAL REGULATORY PROTEIN"/>
    <property type="match status" value="1"/>
</dbReference>
<dbReference type="SUPFAM" id="SSF52172">
    <property type="entry name" value="CheY-like"/>
    <property type="match status" value="1"/>
</dbReference>
<keyword evidence="1" id="KW-0547">Nucleotide-binding</keyword>
<dbReference type="PRINTS" id="PR01590">
    <property type="entry name" value="HTHFIS"/>
</dbReference>
<dbReference type="InterPro" id="IPR003593">
    <property type="entry name" value="AAA+_ATPase"/>
</dbReference>
<dbReference type="InterPro" id="IPR002197">
    <property type="entry name" value="HTH_Fis"/>
</dbReference>
<organism evidence="8 9">
    <name type="scientific">Candidatus Nitrospira allomarina</name>
    <dbReference type="NCBI Taxonomy" id="3020900"/>
    <lineage>
        <taxon>Bacteria</taxon>
        <taxon>Pseudomonadati</taxon>
        <taxon>Nitrospirota</taxon>
        <taxon>Nitrospiria</taxon>
        <taxon>Nitrospirales</taxon>
        <taxon>Nitrospiraceae</taxon>
        <taxon>Nitrospira</taxon>
    </lineage>
</organism>
<feature type="modified residue" description="4-aspartylphosphate" evidence="5">
    <location>
        <position position="66"/>
    </location>
</feature>
<dbReference type="PROSITE" id="PS50110">
    <property type="entry name" value="RESPONSE_REGULATORY"/>
    <property type="match status" value="1"/>
</dbReference>
<dbReference type="Proteomes" id="UP001302719">
    <property type="component" value="Chromosome"/>
</dbReference>
<dbReference type="Gene3D" id="1.10.10.60">
    <property type="entry name" value="Homeodomain-like"/>
    <property type="match status" value="1"/>
</dbReference>
<dbReference type="InterPro" id="IPR011006">
    <property type="entry name" value="CheY-like_superfamily"/>
</dbReference>
<dbReference type="GO" id="GO:0000160">
    <property type="term" value="P:phosphorelay signal transduction system"/>
    <property type="evidence" value="ECO:0007669"/>
    <property type="project" value="InterPro"/>
</dbReference>
<dbReference type="Pfam" id="PF00072">
    <property type="entry name" value="Response_reg"/>
    <property type="match status" value="1"/>
</dbReference>
<dbReference type="AlphaFoldDB" id="A0AA96GDG9"/>
<feature type="domain" description="Sigma-54 factor interaction" evidence="6">
    <location>
        <begin position="156"/>
        <end position="385"/>
    </location>
</feature>
<evidence type="ECO:0000256" key="5">
    <source>
        <dbReference type="PROSITE-ProRule" id="PRU00169"/>
    </source>
</evidence>
<dbReference type="PROSITE" id="PS00675">
    <property type="entry name" value="SIGMA54_INTERACT_1"/>
    <property type="match status" value="1"/>
</dbReference>
<accession>A0AA96GDG9</accession>
<dbReference type="GO" id="GO:0005524">
    <property type="term" value="F:ATP binding"/>
    <property type="evidence" value="ECO:0007669"/>
    <property type="project" value="UniProtKB-KW"/>
</dbReference>
<evidence type="ECO:0000256" key="4">
    <source>
        <dbReference type="ARBA" id="ARBA00023163"/>
    </source>
</evidence>
<name>A0AA96GDG9_9BACT</name>
<evidence type="ECO:0000259" key="7">
    <source>
        <dbReference type="PROSITE" id="PS50110"/>
    </source>
</evidence>
<dbReference type="GO" id="GO:0006355">
    <property type="term" value="P:regulation of DNA-templated transcription"/>
    <property type="evidence" value="ECO:0007669"/>
    <property type="project" value="InterPro"/>
</dbReference>
<dbReference type="PROSITE" id="PS00688">
    <property type="entry name" value="SIGMA54_INTERACT_3"/>
    <property type="match status" value="1"/>
</dbReference>
<keyword evidence="3" id="KW-0805">Transcription regulation</keyword>